<proteinExistence type="predicted"/>
<evidence type="ECO:0000313" key="2">
    <source>
        <dbReference type="EMBL" id="KAJ7080152.1"/>
    </source>
</evidence>
<organism evidence="2 3">
    <name type="scientific">Mycena belliarum</name>
    <dbReference type="NCBI Taxonomy" id="1033014"/>
    <lineage>
        <taxon>Eukaryota</taxon>
        <taxon>Fungi</taxon>
        <taxon>Dikarya</taxon>
        <taxon>Basidiomycota</taxon>
        <taxon>Agaricomycotina</taxon>
        <taxon>Agaricomycetes</taxon>
        <taxon>Agaricomycetidae</taxon>
        <taxon>Agaricales</taxon>
        <taxon>Marasmiineae</taxon>
        <taxon>Mycenaceae</taxon>
        <taxon>Mycena</taxon>
    </lineage>
</organism>
<feature type="compositionally biased region" description="Basic and acidic residues" evidence="1">
    <location>
        <begin position="33"/>
        <end position="48"/>
    </location>
</feature>
<evidence type="ECO:0000256" key="1">
    <source>
        <dbReference type="SAM" id="MobiDB-lite"/>
    </source>
</evidence>
<dbReference type="AlphaFoldDB" id="A0AAD6XME1"/>
<dbReference type="EMBL" id="JARJCN010000056">
    <property type="protein sequence ID" value="KAJ7080152.1"/>
    <property type="molecule type" value="Genomic_DNA"/>
</dbReference>
<reference evidence="2" key="1">
    <citation type="submission" date="2023-03" db="EMBL/GenBank/DDBJ databases">
        <title>Massive genome expansion in bonnet fungi (Mycena s.s.) driven by repeated elements and novel gene families across ecological guilds.</title>
        <authorList>
            <consortium name="Lawrence Berkeley National Laboratory"/>
            <person name="Harder C.B."/>
            <person name="Miyauchi S."/>
            <person name="Viragh M."/>
            <person name="Kuo A."/>
            <person name="Thoen E."/>
            <person name="Andreopoulos B."/>
            <person name="Lu D."/>
            <person name="Skrede I."/>
            <person name="Drula E."/>
            <person name="Henrissat B."/>
            <person name="Morin E."/>
            <person name="Kohler A."/>
            <person name="Barry K."/>
            <person name="LaButti K."/>
            <person name="Morin E."/>
            <person name="Salamov A."/>
            <person name="Lipzen A."/>
            <person name="Mereny Z."/>
            <person name="Hegedus B."/>
            <person name="Baldrian P."/>
            <person name="Stursova M."/>
            <person name="Weitz H."/>
            <person name="Taylor A."/>
            <person name="Grigoriev I.V."/>
            <person name="Nagy L.G."/>
            <person name="Martin F."/>
            <person name="Kauserud H."/>
        </authorList>
    </citation>
    <scope>NUCLEOTIDE SEQUENCE</scope>
    <source>
        <strain evidence="2">CBHHK173m</strain>
    </source>
</reference>
<gene>
    <name evidence="2" type="ORF">B0H15DRAFT_804146</name>
</gene>
<dbReference type="Proteomes" id="UP001222325">
    <property type="component" value="Unassembled WGS sequence"/>
</dbReference>
<sequence>MVDVSAGLEIAWSMARRSKAPSGQERQWRGRRGRELDSGGDRWEDGRGRRGGRHRQPAARQRVDGKSGSLAYDDNNGGGENGGETAEAARRRRGGRRGETERTMGATRAGRQRNGQGGRARPIAAARTMRQWGGRRGGQWETMAWGNGEGCGGEDDGETGSRRRQGGGDNSAWRQRGRGRWETTAAGRTDGEVIGGGETASRLWLVDGEDDGSGDTRATRRTSGGGKAAAMMTARAAAARTMGTTAEARGGGGQRGQ</sequence>
<name>A0AAD6XME1_9AGAR</name>
<feature type="region of interest" description="Disordered" evidence="1">
    <location>
        <begin position="1"/>
        <end position="257"/>
    </location>
</feature>
<comment type="caution">
    <text evidence="2">The sequence shown here is derived from an EMBL/GenBank/DDBJ whole genome shotgun (WGS) entry which is preliminary data.</text>
</comment>
<protein>
    <submittedName>
        <fullName evidence="2">Uncharacterized protein</fullName>
    </submittedName>
</protein>
<evidence type="ECO:0000313" key="3">
    <source>
        <dbReference type="Proteomes" id="UP001222325"/>
    </source>
</evidence>
<accession>A0AAD6XME1</accession>
<keyword evidence="3" id="KW-1185">Reference proteome</keyword>
<feature type="compositionally biased region" description="Low complexity" evidence="1">
    <location>
        <begin position="228"/>
        <end position="248"/>
    </location>
</feature>
<feature type="compositionally biased region" description="Low complexity" evidence="1">
    <location>
        <begin position="103"/>
        <end position="114"/>
    </location>
</feature>